<dbReference type="AlphaFoldDB" id="A0A3E0VWX3"/>
<comment type="caution">
    <text evidence="3">The sequence shown here is derived from an EMBL/GenBank/DDBJ whole genome shotgun (WGS) entry which is preliminary data.</text>
</comment>
<dbReference type="Gene3D" id="3.30.2400.10">
    <property type="entry name" value="Major capsid protein gp5"/>
    <property type="match status" value="1"/>
</dbReference>
<evidence type="ECO:0000313" key="5">
    <source>
        <dbReference type="Proteomes" id="UP000256541"/>
    </source>
</evidence>
<dbReference type="Gene3D" id="3.30.2320.10">
    <property type="entry name" value="hypothetical protein PF0899 domain"/>
    <property type="match status" value="1"/>
</dbReference>
<feature type="domain" description="Phage capsid-like C-terminal" evidence="2">
    <location>
        <begin position="20"/>
        <end position="287"/>
    </location>
</feature>
<proteinExistence type="predicted"/>
<dbReference type="OrthoDB" id="156689at2"/>
<protein>
    <recommendedName>
        <fullName evidence="2">Phage capsid-like C-terminal domain-containing protein</fullName>
    </recommendedName>
</protein>
<dbReference type="InterPro" id="IPR024455">
    <property type="entry name" value="Phage_capsid"/>
</dbReference>
<evidence type="ECO:0000256" key="1">
    <source>
        <dbReference type="ARBA" id="ARBA00004328"/>
    </source>
</evidence>
<dbReference type="EMBL" id="NBXA01000013">
    <property type="protein sequence ID" value="RFA14562.1"/>
    <property type="molecule type" value="Genomic_DNA"/>
</dbReference>
<evidence type="ECO:0000313" key="3">
    <source>
        <dbReference type="EMBL" id="RFA14562.1"/>
    </source>
</evidence>
<dbReference type="NCBIfam" id="TIGR01554">
    <property type="entry name" value="major_cap_HK97"/>
    <property type="match status" value="1"/>
</dbReference>
<evidence type="ECO:0000313" key="4">
    <source>
        <dbReference type="EMBL" id="RFA15838.1"/>
    </source>
</evidence>
<dbReference type="Proteomes" id="UP000256709">
    <property type="component" value="Unassembled WGS sequence"/>
</dbReference>
<evidence type="ECO:0000259" key="2">
    <source>
        <dbReference type="Pfam" id="PF05065"/>
    </source>
</evidence>
<reference evidence="5 6" key="1">
    <citation type="submission" date="2017-04" db="EMBL/GenBank/DDBJ databases">
        <title>Comparative genome analysis of Subtercola boreus.</title>
        <authorList>
            <person name="Cho Y.-J."/>
            <person name="Cho A."/>
            <person name="Kim O.-S."/>
            <person name="Lee J.-I."/>
        </authorList>
    </citation>
    <scope>NUCLEOTIDE SEQUENCE [LARGE SCALE GENOMIC DNA]</scope>
    <source>
        <strain evidence="3 6">P27444</strain>
        <strain evidence="4 5">P27479</strain>
    </source>
</reference>
<dbReference type="Proteomes" id="UP000256541">
    <property type="component" value="Unassembled WGS sequence"/>
</dbReference>
<name>A0A3E0VWX3_9MICO</name>
<dbReference type="InterPro" id="IPR054612">
    <property type="entry name" value="Phage_capsid-like_C"/>
</dbReference>
<dbReference type="SUPFAM" id="SSF56563">
    <property type="entry name" value="Major capsid protein gp5"/>
    <property type="match status" value="1"/>
</dbReference>
<comment type="subcellular location">
    <subcellularLocation>
        <location evidence="1">Virion</location>
    </subcellularLocation>
</comment>
<sequence>MADISRSDALALLAVQNIGTIVKEAEYTSAALSSFRTIRMVSGAARMPVLSALPTAGFVGESATLAAGVKPTSEVLWANKDLIAEEIAVIIPVHENVIDDSTFDIWGEVQPLVSQELGRVLDAAVFFGVNKPATWTDAALVPGAIAAGNTVVRGTSTVDFAEDINQVFAKVEDDGFDVNHAYTGRFMRSKLRGLRDKQNEPIYLDSIRSDNSLGSIYGQPLDYVRNGSWNPAVAELLVGDSSKAILGIRQDVQVKILTEATVGGINLAERDMVALRFKFRAGFAVATPVTTEGSGSKYPFAVLTPSA</sequence>
<dbReference type="RefSeq" id="WP_116282414.1">
    <property type="nucleotide sequence ID" value="NZ_NBXA01000013.1"/>
</dbReference>
<accession>A0A3E0VWX3</accession>
<organism evidence="3 6">
    <name type="scientific">Subtercola boreus</name>
    <dbReference type="NCBI Taxonomy" id="120213"/>
    <lineage>
        <taxon>Bacteria</taxon>
        <taxon>Bacillati</taxon>
        <taxon>Actinomycetota</taxon>
        <taxon>Actinomycetes</taxon>
        <taxon>Micrococcales</taxon>
        <taxon>Microbacteriaceae</taxon>
        <taxon>Subtercola</taxon>
    </lineage>
</organism>
<dbReference type="EMBL" id="NBXB01000017">
    <property type="protein sequence ID" value="RFA15838.1"/>
    <property type="molecule type" value="Genomic_DNA"/>
</dbReference>
<evidence type="ECO:0000313" key="6">
    <source>
        <dbReference type="Proteomes" id="UP000256709"/>
    </source>
</evidence>
<dbReference type="Pfam" id="PF05065">
    <property type="entry name" value="Phage_capsid"/>
    <property type="match status" value="1"/>
</dbReference>
<gene>
    <name evidence="3" type="ORF">B7R21_06345</name>
    <name evidence="4" type="ORF">B7R22_05370</name>
</gene>